<dbReference type="Proteomes" id="UP001163603">
    <property type="component" value="Chromosome 4"/>
</dbReference>
<keyword evidence="2" id="KW-1185">Reference proteome</keyword>
<protein>
    <submittedName>
        <fullName evidence="1">Uncharacterized protein</fullName>
    </submittedName>
</protein>
<name>A0ACC0YZ91_9ROSI</name>
<comment type="caution">
    <text evidence="1">The sequence shown here is derived from an EMBL/GenBank/DDBJ whole genome shotgun (WGS) entry which is preliminary data.</text>
</comment>
<evidence type="ECO:0000313" key="2">
    <source>
        <dbReference type="Proteomes" id="UP001163603"/>
    </source>
</evidence>
<accession>A0ACC0YZ91</accession>
<proteinExistence type="predicted"/>
<reference evidence="2" key="1">
    <citation type="journal article" date="2023" name="G3 (Bethesda)">
        <title>Genome assembly and association tests identify interacting loci associated with vigor, precocity, and sex in interspecific pistachio rootstocks.</title>
        <authorList>
            <person name="Palmer W."/>
            <person name="Jacygrad E."/>
            <person name="Sagayaradj S."/>
            <person name="Cavanaugh K."/>
            <person name="Han R."/>
            <person name="Bertier L."/>
            <person name="Beede B."/>
            <person name="Kafkas S."/>
            <person name="Golino D."/>
            <person name="Preece J."/>
            <person name="Michelmore R."/>
        </authorList>
    </citation>
    <scope>NUCLEOTIDE SEQUENCE [LARGE SCALE GENOMIC DNA]</scope>
</reference>
<organism evidence="1 2">
    <name type="scientific">Pistacia integerrima</name>
    <dbReference type="NCBI Taxonomy" id="434235"/>
    <lineage>
        <taxon>Eukaryota</taxon>
        <taxon>Viridiplantae</taxon>
        <taxon>Streptophyta</taxon>
        <taxon>Embryophyta</taxon>
        <taxon>Tracheophyta</taxon>
        <taxon>Spermatophyta</taxon>
        <taxon>Magnoliopsida</taxon>
        <taxon>eudicotyledons</taxon>
        <taxon>Gunneridae</taxon>
        <taxon>Pentapetalae</taxon>
        <taxon>rosids</taxon>
        <taxon>malvids</taxon>
        <taxon>Sapindales</taxon>
        <taxon>Anacardiaceae</taxon>
        <taxon>Pistacia</taxon>
    </lineage>
</organism>
<sequence>MILSALLTSVGINLGLCFLFFTLYSILRNQPSNLAVYAPRLVSRQKSRRRNDEFNLERLLPSPGWVRQACAPSEDELLSTLGFDAVVFMRIFIFCLKVFTFAGIIGIFILLPVNYLGNQLSYDFSDLPNKSLDSFSISNVDNGSNRLWIHFCAVYVFTAAVCYLLYYEYRHISSKRVSYFYSSKPKPHQFTILVRGIPVSSGGSVNETVESFFKEYHPSTYFSHSVVRRTNKIQKLISDAEKLYRRLAFLKLEKDSQKRFRRDGFLGLFGRKVDLLDHYEKKLEDLQDNVRMERSSLAGKDIPAAFVSFKSRLGAAVALNIKQGVNPTDWITEQAPDPQDVYWPFFSASFMKRWIFKLLVYVASFALIVLFLVPVVIVQGLTHLDQLETWFPFLRGILSLTFISQVITGYLPSLILQLFLSFVPPVMILFSSIEGYISLSQVAKSACNKMWWFTVWNIFFVNVLSGTALYQVNLFLQPKKIPQVLAEGVPAQASFFIAYVVTSGWTSLSSELFRLTALIYSFISRLFSHNSGNEFEVPSIAWHSEIPRIVFFELLGITYFFLDPLILPFLLVFYCLGYIIYRNQLLNVYAPKFETGGKFWPIVHNSTIFSLILMHIIAIGIFGLKKLPLASSLTIPLPVLTLLFNEYCRKRFLPMFTAFPMECLVKKDREDQNDPTMSEFYNKLENAYRDPALMPVQYSSSTDGRNSPLLHSV</sequence>
<dbReference type="EMBL" id="CM047739">
    <property type="protein sequence ID" value="KAJ0043591.1"/>
    <property type="molecule type" value="Genomic_DNA"/>
</dbReference>
<gene>
    <name evidence="1" type="ORF">Pint_19178</name>
</gene>
<evidence type="ECO:0000313" key="1">
    <source>
        <dbReference type="EMBL" id="KAJ0043591.1"/>
    </source>
</evidence>